<dbReference type="Proteomes" id="UP000619260">
    <property type="component" value="Unassembled WGS sequence"/>
</dbReference>
<organism evidence="1 2">
    <name type="scientific">Virgisporangium aliadipatigenens</name>
    <dbReference type="NCBI Taxonomy" id="741659"/>
    <lineage>
        <taxon>Bacteria</taxon>
        <taxon>Bacillati</taxon>
        <taxon>Actinomycetota</taxon>
        <taxon>Actinomycetes</taxon>
        <taxon>Micromonosporales</taxon>
        <taxon>Micromonosporaceae</taxon>
        <taxon>Virgisporangium</taxon>
    </lineage>
</organism>
<protein>
    <submittedName>
        <fullName evidence="1">Uncharacterized protein</fullName>
    </submittedName>
</protein>
<name>A0A8J3YRL5_9ACTN</name>
<dbReference type="EMBL" id="BOPF01000026">
    <property type="protein sequence ID" value="GIJ49382.1"/>
    <property type="molecule type" value="Genomic_DNA"/>
</dbReference>
<sequence>MTGVPNVPLHLAGRPTVGGLVVPWITPTTVAGLHLFGKITAIVQRRCLAERRCQVCGQRLGDLAVLFARDSDLTYQCAPEPATCPPCHAYSARACPMLSGRRSHYRAGEHPALAGTVSDDAHLRQGAPAELWSAVWVREYDVTVHPAVSGALVASWAVHPPARIRRLPAAG</sequence>
<keyword evidence="2" id="KW-1185">Reference proteome</keyword>
<accession>A0A8J3YRL5</accession>
<evidence type="ECO:0000313" key="1">
    <source>
        <dbReference type="EMBL" id="GIJ49382.1"/>
    </source>
</evidence>
<gene>
    <name evidence="1" type="ORF">Val02_62680</name>
</gene>
<proteinExistence type="predicted"/>
<dbReference type="AlphaFoldDB" id="A0A8J3YRL5"/>
<reference evidence="1" key="1">
    <citation type="submission" date="2021-01" db="EMBL/GenBank/DDBJ databases">
        <title>Whole genome shotgun sequence of Virgisporangium aliadipatigenens NBRC 105644.</title>
        <authorList>
            <person name="Komaki H."/>
            <person name="Tamura T."/>
        </authorList>
    </citation>
    <scope>NUCLEOTIDE SEQUENCE</scope>
    <source>
        <strain evidence="1">NBRC 105644</strain>
    </source>
</reference>
<evidence type="ECO:0000313" key="2">
    <source>
        <dbReference type="Proteomes" id="UP000619260"/>
    </source>
</evidence>
<comment type="caution">
    <text evidence="1">The sequence shown here is derived from an EMBL/GenBank/DDBJ whole genome shotgun (WGS) entry which is preliminary data.</text>
</comment>
<dbReference type="RefSeq" id="WP_203902850.1">
    <property type="nucleotide sequence ID" value="NZ_BOPF01000026.1"/>
</dbReference>